<dbReference type="GO" id="GO:0016787">
    <property type="term" value="F:hydrolase activity"/>
    <property type="evidence" value="ECO:0007669"/>
    <property type="project" value="UniProtKB-KW"/>
</dbReference>
<organism evidence="12">
    <name type="scientific">Eriobotrya japonica</name>
    <dbReference type="NCBI Taxonomy" id="32224"/>
    <lineage>
        <taxon>Eukaryota</taxon>
        <taxon>Viridiplantae</taxon>
        <taxon>Streptophyta</taxon>
        <taxon>Embryophyta</taxon>
        <taxon>Tracheophyta</taxon>
        <taxon>Spermatophyta</taxon>
        <taxon>Magnoliopsida</taxon>
        <taxon>eudicotyledons</taxon>
        <taxon>Gunneridae</taxon>
        <taxon>Pentapetalae</taxon>
        <taxon>rosids</taxon>
        <taxon>fabids</taxon>
        <taxon>Rosales</taxon>
        <taxon>Rosaceae</taxon>
        <taxon>Amygdaloideae</taxon>
        <taxon>Maleae</taxon>
        <taxon>Eriobotrya</taxon>
    </lineage>
</organism>
<keyword evidence="7" id="KW-0325">Glycoprotein</keyword>
<evidence type="ECO:0000256" key="3">
    <source>
        <dbReference type="ARBA" id="ARBA00022729"/>
    </source>
</evidence>
<dbReference type="CDD" id="cd01061">
    <property type="entry name" value="RNase_T2_euk"/>
    <property type="match status" value="1"/>
</dbReference>
<dbReference type="Gene3D" id="3.90.730.10">
    <property type="entry name" value="Ribonuclease T2-like"/>
    <property type="match status" value="1"/>
</dbReference>
<reference evidence="12" key="2">
    <citation type="submission" date="2013-07" db="EMBL/GenBank/DDBJ databases">
        <authorList>
            <person name="Niska R."/>
            <person name="Goldway M."/>
            <person name="Schneider D."/>
        </authorList>
    </citation>
    <scope>NUCLEOTIDE SEQUENCE</scope>
</reference>
<dbReference type="AlphaFoldDB" id="C6KFA1"/>
<evidence type="ECO:0000256" key="1">
    <source>
        <dbReference type="ARBA" id="ARBA00007469"/>
    </source>
</evidence>
<dbReference type="EMBL" id="GQ202269">
    <property type="protein sequence ID" value="ACS94938.4"/>
    <property type="molecule type" value="Genomic_DNA"/>
</dbReference>
<evidence type="ECO:0000256" key="9">
    <source>
        <dbReference type="ARBA" id="ARBA00025641"/>
    </source>
</evidence>
<evidence type="ECO:0000256" key="2">
    <source>
        <dbReference type="ARBA" id="ARBA00022722"/>
    </source>
</evidence>
<dbReference type="Pfam" id="PF00445">
    <property type="entry name" value="Ribonuclease_T2"/>
    <property type="match status" value="1"/>
</dbReference>
<evidence type="ECO:0000256" key="4">
    <source>
        <dbReference type="ARBA" id="ARBA00022759"/>
    </source>
</evidence>
<evidence type="ECO:0000313" key="12">
    <source>
        <dbReference type="EMBL" id="ACS94938.4"/>
    </source>
</evidence>
<keyword evidence="6" id="KW-1015">Disulfide bond</keyword>
<evidence type="ECO:0000256" key="8">
    <source>
        <dbReference type="ARBA" id="ARBA00023239"/>
    </source>
</evidence>
<dbReference type="SUPFAM" id="SSF55895">
    <property type="entry name" value="Ribonuclease Rh-like"/>
    <property type="match status" value="1"/>
</dbReference>
<keyword evidence="3" id="KW-0732">Signal</keyword>
<dbReference type="PANTHER" id="PTHR11240:SF75">
    <property type="entry name" value="RIBONUCLEASE 3"/>
    <property type="match status" value="1"/>
</dbReference>
<dbReference type="InterPro" id="IPR001568">
    <property type="entry name" value="RNase_T2-like"/>
</dbReference>
<protein>
    <submittedName>
        <fullName evidence="12">S6 RNase</fullName>
    </submittedName>
</protein>
<dbReference type="InterPro" id="IPR033697">
    <property type="entry name" value="Ribonuclease_T2_eukaryotic"/>
</dbReference>
<sequence length="236" mass="27239">MAITGMIYMVTKVFSLTVLILSWSTVGFDYFQFTQQYQPAVCNSNRIPCKDPPDKLFTVHGLWPSNWNGHDPSYCKPTNLDPNKIGHLQAQLDIIWPNVYDRTDNIGFWSKEWEKHGICGSTTIQDDVNYFETVINMYITQKQNVSEILSKAKIEPEGKTRTRTDILKAIRNGTNGKRPKLKCQKIRRKTELVEVTLCSDKNLTQFINCPYPLKPKSSPFKPKSSPYFCPLNFIKY</sequence>
<dbReference type="SMR" id="C6KFA1"/>
<evidence type="ECO:0000256" key="7">
    <source>
        <dbReference type="ARBA" id="ARBA00023180"/>
    </source>
</evidence>
<comment type="function">
    <text evidence="9">Self-incompatibility (SI) is the inherited ability of a flowering plant to prevent self-fertilization by discriminating between self and non-self pollen during pollination. In many species, self-incompatibility is controlled by the single, multiallelic locus S.</text>
</comment>
<dbReference type="PROSITE" id="PS00530">
    <property type="entry name" value="RNASE_T2_1"/>
    <property type="match status" value="1"/>
</dbReference>
<accession>C6KFA1</accession>
<dbReference type="GO" id="GO:0033897">
    <property type="term" value="F:ribonuclease T2 activity"/>
    <property type="evidence" value="ECO:0007669"/>
    <property type="project" value="InterPro"/>
</dbReference>
<feature type="active site" evidence="10">
    <location>
        <position position="116"/>
    </location>
</feature>
<dbReference type="InterPro" id="IPR018188">
    <property type="entry name" value="RNase_T2_His_AS_1"/>
</dbReference>
<feature type="active site" evidence="10">
    <location>
        <position position="112"/>
    </location>
</feature>
<dbReference type="GO" id="GO:0006401">
    <property type="term" value="P:RNA catabolic process"/>
    <property type="evidence" value="ECO:0007669"/>
    <property type="project" value="TreeGrafter"/>
</dbReference>
<keyword evidence="4" id="KW-0255">Endonuclease</keyword>
<keyword evidence="5" id="KW-0378">Hydrolase</keyword>
<reference evidence="12" key="1">
    <citation type="journal article" date="2010" name="HortScience">
        <title>S6-RNase Is a Marker for Self-compatibility in Loquat (Eriobotrya japonica Lindl.).</title>
        <authorList>
            <person name="Niska R."/>
            <person name="Goldway M."/>
            <person name="Schneider D."/>
        </authorList>
    </citation>
    <scope>NUCLEOTIDE SEQUENCE</scope>
</reference>
<evidence type="ECO:0000256" key="10">
    <source>
        <dbReference type="PIRSR" id="PIRSR633697-1"/>
    </source>
</evidence>
<dbReference type="InterPro" id="IPR036430">
    <property type="entry name" value="RNase_T2-like_sf"/>
</dbReference>
<evidence type="ECO:0000256" key="6">
    <source>
        <dbReference type="ARBA" id="ARBA00023157"/>
    </source>
</evidence>
<proteinExistence type="inferred from homology"/>
<dbReference type="GO" id="GO:0005576">
    <property type="term" value="C:extracellular region"/>
    <property type="evidence" value="ECO:0007669"/>
    <property type="project" value="TreeGrafter"/>
</dbReference>
<dbReference type="GO" id="GO:0003723">
    <property type="term" value="F:RNA binding"/>
    <property type="evidence" value="ECO:0007669"/>
    <property type="project" value="InterPro"/>
</dbReference>
<feature type="active site" evidence="10">
    <location>
        <position position="60"/>
    </location>
</feature>
<evidence type="ECO:0000256" key="11">
    <source>
        <dbReference type="RuleBase" id="RU004328"/>
    </source>
</evidence>
<keyword evidence="2" id="KW-0540">Nuclease</keyword>
<keyword evidence="8" id="KW-0456">Lyase</keyword>
<comment type="similarity">
    <text evidence="1 11">Belongs to the RNase T2 family.</text>
</comment>
<dbReference type="PANTHER" id="PTHR11240">
    <property type="entry name" value="RIBONUCLEASE T2"/>
    <property type="match status" value="1"/>
</dbReference>
<evidence type="ECO:0000256" key="5">
    <source>
        <dbReference type="ARBA" id="ARBA00022801"/>
    </source>
</evidence>
<name>C6KFA1_9ROSA</name>